<organism evidence="1 2">
    <name type="scientific">Escherichia coli O157:H7 (strain EC869)</name>
    <dbReference type="NCBI Taxonomy" id="478008"/>
    <lineage>
        <taxon>Bacteria</taxon>
        <taxon>Pseudomonadati</taxon>
        <taxon>Pseudomonadota</taxon>
        <taxon>Gammaproteobacteria</taxon>
        <taxon>Enterobacterales</taxon>
        <taxon>Enterobacteriaceae</taxon>
        <taxon>Escherichia</taxon>
    </lineage>
</organism>
<accession>A0A0H3PQR3</accession>
<dbReference type="Proteomes" id="UP000004641">
    <property type="component" value="Unassembled WGS sequence"/>
</dbReference>
<dbReference type="EMBL" id="ABHU01000005">
    <property type="protein sequence ID" value="EDU91643.1"/>
    <property type="molecule type" value="Genomic_DNA"/>
</dbReference>
<protein>
    <submittedName>
        <fullName evidence="1">Uncharacterized protein</fullName>
    </submittedName>
</protein>
<evidence type="ECO:0000313" key="1">
    <source>
        <dbReference type="EMBL" id="EDU91643.1"/>
    </source>
</evidence>
<comment type="caution">
    <text evidence="1">The sequence shown here is derived from an EMBL/GenBank/DDBJ whole genome shotgun (WGS) entry which is preliminary data.</text>
</comment>
<dbReference type="AlphaFoldDB" id="A0A0H3PQR3"/>
<dbReference type="BioCyc" id="ECOL478008-HMP:G76-485508-MONOMER"/>
<reference evidence="1 2" key="1">
    <citation type="journal article" date="2011" name="Appl. Environ. Microbiol.">
        <title>Genome signatures of Escherichia coli O157:H7 isolates from the bovine host reservoir.</title>
        <authorList>
            <person name="Eppinger M."/>
            <person name="Mammel M.K."/>
            <person name="Leclerc J.E."/>
            <person name="Ravel J."/>
            <person name="Cebula T.A."/>
        </authorList>
    </citation>
    <scope>NUCLEOTIDE SEQUENCE [LARGE SCALE GENOMIC DNA]</scope>
    <source>
        <strain evidence="1 2">EC869</strain>
    </source>
</reference>
<gene>
    <name evidence="1" type="ORF">ECH7EC869_2814</name>
</gene>
<sequence length="43" mass="5163">MLLQGRGWGKNIYMYKFEPGLSPGFFMAKKKRILEIRKSSRWL</sequence>
<name>A0A0H3PQR3_ECO5C</name>
<evidence type="ECO:0000313" key="2">
    <source>
        <dbReference type="Proteomes" id="UP000004641"/>
    </source>
</evidence>
<proteinExistence type="predicted"/>